<gene>
    <name evidence="8" type="ORF">TRFO_17226</name>
</gene>
<protein>
    <submittedName>
        <fullName evidence="8">Uncharacterized protein</fullName>
    </submittedName>
</protein>
<evidence type="ECO:0000256" key="4">
    <source>
        <dbReference type="ARBA" id="ARBA00022806"/>
    </source>
</evidence>
<evidence type="ECO:0000313" key="9">
    <source>
        <dbReference type="Proteomes" id="UP000179807"/>
    </source>
</evidence>
<evidence type="ECO:0000256" key="2">
    <source>
        <dbReference type="ARBA" id="ARBA00022741"/>
    </source>
</evidence>
<dbReference type="Pfam" id="PF13086">
    <property type="entry name" value="AAA_11"/>
    <property type="match status" value="2"/>
</dbReference>
<dbReference type="OrthoDB" id="6513042at2759"/>
<dbReference type="GeneID" id="94834161"/>
<feature type="domain" description="DNA2/NAM7 helicase-like C-terminal" evidence="7">
    <location>
        <begin position="649"/>
        <end position="860"/>
    </location>
</feature>
<feature type="domain" description="DNA2/NAM7 helicase helicase" evidence="6">
    <location>
        <begin position="513"/>
        <end position="640"/>
    </location>
</feature>
<name>A0A1J4KSY9_9EUKA</name>
<evidence type="ECO:0000259" key="7">
    <source>
        <dbReference type="Pfam" id="PF13087"/>
    </source>
</evidence>
<dbReference type="FunFam" id="3.40.50.300:FF:000326">
    <property type="entry name" value="P-loop containing nucleoside triphosphate hydrolase"/>
    <property type="match status" value="1"/>
</dbReference>
<dbReference type="PANTHER" id="PTHR43788">
    <property type="entry name" value="DNA2/NAM7 HELICASE FAMILY MEMBER"/>
    <property type="match status" value="1"/>
</dbReference>
<dbReference type="CDD" id="cd18808">
    <property type="entry name" value="SF1_C_Upf1"/>
    <property type="match status" value="1"/>
</dbReference>
<dbReference type="InterPro" id="IPR041679">
    <property type="entry name" value="DNA2/NAM7-like_C"/>
</dbReference>
<accession>A0A1J4KSY9</accession>
<dbReference type="SUPFAM" id="SSF55159">
    <property type="entry name" value="eIF1-like"/>
    <property type="match status" value="1"/>
</dbReference>
<comment type="caution">
    <text evidence="8">The sequence shown here is derived from an EMBL/GenBank/DDBJ whole genome shotgun (WGS) entry which is preliminary data.</text>
</comment>
<feature type="domain" description="DNA2/NAM7 helicase helicase" evidence="6">
    <location>
        <begin position="431"/>
        <end position="494"/>
    </location>
</feature>
<dbReference type="Pfam" id="PF13087">
    <property type="entry name" value="AAA_12"/>
    <property type="match status" value="1"/>
</dbReference>
<dbReference type="EMBL" id="MLAK01000555">
    <property type="protein sequence ID" value="OHT12774.1"/>
    <property type="molecule type" value="Genomic_DNA"/>
</dbReference>
<dbReference type="GO" id="GO:0003743">
    <property type="term" value="F:translation initiation factor activity"/>
    <property type="evidence" value="ECO:0007669"/>
    <property type="project" value="InterPro"/>
</dbReference>
<organism evidence="8 9">
    <name type="scientific">Tritrichomonas foetus</name>
    <dbReference type="NCBI Taxonomy" id="1144522"/>
    <lineage>
        <taxon>Eukaryota</taxon>
        <taxon>Metamonada</taxon>
        <taxon>Parabasalia</taxon>
        <taxon>Tritrichomonadida</taxon>
        <taxon>Tritrichomonadidae</taxon>
        <taxon>Tritrichomonas</taxon>
    </lineage>
</organism>
<evidence type="ECO:0000313" key="8">
    <source>
        <dbReference type="EMBL" id="OHT12774.1"/>
    </source>
</evidence>
<evidence type="ECO:0000259" key="6">
    <source>
        <dbReference type="Pfam" id="PF13086"/>
    </source>
</evidence>
<reference evidence="8" key="1">
    <citation type="submission" date="2016-10" db="EMBL/GenBank/DDBJ databases">
        <authorList>
            <person name="Benchimol M."/>
            <person name="Almeida L.G."/>
            <person name="Vasconcelos A.T."/>
            <person name="Perreira-Neves A."/>
            <person name="Rosa I.A."/>
            <person name="Tasca T."/>
            <person name="Bogo M.R."/>
            <person name="de Souza W."/>
        </authorList>
    </citation>
    <scope>NUCLEOTIDE SEQUENCE [LARGE SCALE GENOMIC DNA]</scope>
    <source>
        <strain evidence="8">K</strain>
    </source>
</reference>
<keyword evidence="9" id="KW-1185">Reference proteome</keyword>
<keyword evidence="2" id="KW-0547">Nucleotide-binding</keyword>
<keyword evidence="4" id="KW-0347">Helicase</keyword>
<evidence type="ECO:0000256" key="1">
    <source>
        <dbReference type="ARBA" id="ARBA00007913"/>
    </source>
</evidence>
<dbReference type="InterPro" id="IPR050534">
    <property type="entry name" value="Coronavir_polyprotein_1ab"/>
</dbReference>
<dbReference type="InterPro" id="IPR047187">
    <property type="entry name" value="SF1_C_Upf1"/>
</dbReference>
<dbReference type="GO" id="GO:0005694">
    <property type="term" value="C:chromosome"/>
    <property type="evidence" value="ECO:0007669"/>
    <property type="project" value="UniProtKB-ARBA"/>
</dbReference>
<dbReference type="VEuPathDB" id="TrichDB:TRFO_17226"/>
<keyword evidence="5" id="KW-0067">ATP-binding</keyword>
<keyword evidence="3" id="KW-0378">Hydrolase</keyword>
<comment type="similarity">
    <text evidence="1">Belongs to the DNA2/NAM7 helicase family.</text>
</comment>
<dbReference type="Gene3D" id="3.30.780.10">
    <property type="entry name" value="SUI1-like domain"/>
    <property type="match status" value="1"/>
</dbReference>
<proteinExistence type="inferred from homology"/>
<dbReference type="GO" id="GO:0016787">
    <property type="term" value="F:hydrolase activity"/>
    <property type="evidence" value="ECO:0007669"/>
    <property type="project" value="UniProtKB-KW"/>
</dbReference>
<sequence length="1337" mass="154585">MKSQSSFRHLSIKYDDKYGVPNCYVKFFENDENTKKKLKMSESGKNGILLRLANPNKIQITVKQRTKRKFTTKTQFLHHFLSRTQVETIVKHFKTKGLSCTYNSEQTLVINGDSGEEFRSYLVNEYKIQNNEISLIRKPLKDSNKNDEDKADEKKKIEYPKNLDNYPSEVMTVIELENNFDVNPLLKLEEMVYMWQYEESSSYFYDNGLLILDEWDIAKEHKERLTIENMPLDFQKTSIIHKFRQEFQCWETTFPAANKIDPEESESVSNEYISLFDTVHVSWSDTNEQKHDNNYKETKRKKKEKKNEITGKVIKLHNGDVTATFSCPVKFKPPDYFDINEDSIEKSPQQIGYTLSFEPNDVIFKRRAIGLLELYKLKKSHPIRKIILTPEISLSTQEKHHEFKIEDAGFDFSSSSIKTEDRSKLVFNATKNQTKAVNLALKNVVSLIQGPPGCGKTVTIASIAINLLRNPRLKGRIMICGHSNQSVENIIRVLAPPCRAFGKNIVWAASAARDIKSLTKYISEEQKSLLHYKSLNRETKESMQLKYLTEKMWDNGANYEERKKIDELRDQIYLNIIQESDIVCCTLESAAKKCLNTFYFKTVIVDESTQSIESSMLIPLIHGATKLVLVGDQKQLSPVIEGPLVGRKYTESLFNRLIKQNKSNLNNNSSSESIMLTTQYRMHPAICHFPNVIFYEGKIINGVTEADRLSVFNIPDKRNKNGEKCIPIPMPLYFVQVDGQEEKENTSFYNEDEAIQVYSLVDKLLHNGIEGKDIGVISFYGAQVRLIRKKLEKLRFANMKQLRNLKIASVDSFQGSERDYIIISCARANSSGNIGFLTDQRRLNVAITRPRRGLIIVGHSQTLSSNEIWNKYLDFIGSYQNDLHCGGNIKSGSNDSTIPENINIVTRNQKQHNVNFQQLNEEDEGDFQKELFHEKPGFNISKVTSTISGGDMMILWPDVKSHIQFLQKWTNDLLEKLNHGKHITIAYDSENVCIQLGEVYNENFDIFNSFNHRNNNSAFNSKQSTKQTTKSQTFIPPIGKKTGVIIFFYERETSEENNKLISIVKPLFEHQNISILTFDFTSDLWLLDKYGIQVNTERLIDSQLININTDDDLILYKNVLGLKRFIEQLTNQDPFTTKAIEEVSDNFEKDFPFSANRLLIKLHEMPIISTVTETFLNYSANDIILTALAFNEVLHKKKLHQVHKMTKKKLVDFYSAKEKYGSPVAFREYSFLRKHFTGAMTKKLYGYNTIVSLLGDWDNMTRILKIWNEGNRSLKMLMRIDGNKLENRIVSMEKALMMDRDLYQNLISLGKVAKPPHFEMFTFKHSSQTFYKMKHDI</sequence>
<dbReference type="InterPro" id="IPR036877">
    <property type="entry name" value="SUI1_dom_sf"/>
</dbReference>
<dbReference type="InterPro" id="IPR027417">
    <property type="entry name" value="P-loop_NTPase"/>
</dbReference>
<dbReference type="RefSeq" id="XP_068365910.1">
    <property type="nucleotide sequence ID" value="XM_068499457.1"/>
</dbReference>
<dbReference type="Gene3D" id="3.40.50.300">
    <property type="entry name" value="P-loop containing nucleotide triphosphate hydrolases"/>
    <property type="match status" value="2"/>
</dbReference>
<evidence type="ECO:0000256" key="3">
    <source>
        <dbReference type="ARBA" id="ARBA00022801"/>
    </source>
</evidence>
<dbReference type="SUPFAM" id="SSF52540">
    <property type="entry name" value="P-loop containing nucleoside triphosphate hydrolases"/>
    <property type="match status" value="1"/>
</dbReference>
<evidence type="ECO:0000256" key="5">
    <source>
        <dbReference type="ARBA" id="ARBA00022840"/>
    </source>
</evidence>
<dbReference type="GO" id="GO:0005524">
    <property type="term" value="F:ATP binding"/>
    <property type="evidence" value="ECO:0007669"/>
    <property type="project" value="UniProtKB-KW"/>
</dbReference>
<dbReference type="GO" id="GO:0043139">
    <property type="term" value="F:5'-3' DNA helicase activity"/>
    <property type="evidence" value="ECO:0007669"/>
    <property type="project" value="TreeGrafter"/>
</dbReference>
<dbReference type="PANTHER" id="PTHR43788:SF16">
    <property type="entry name" value="HELICASE WITH ZINC FINGER 2"/>
    <property type="match status" value="1"/>
</dbReference>
<dbReference type="InterPro" id="IPR041677">
    <property type="entry name" value="DNA2/NAM7_AAA_11"/>
</dbReference>
<dbReference type="Proteomes" id="UP000179807">
    <property type="component" value="Unassembled WGS sequence"/>
</dbReference>